<dbReference type="PRINTS" id="PR00465">
    <property type="entry name" value="EP450IV"/>
</dbReference>
<dbReference type="Gene3D" id="1.10.630.10">
    <property type="entry name" value="Cytochrome P450"/>
    <property type="match status" value="1"/>
</dbReference>
<evidence type="ECO:0000313" key="11">
    <source>
        <dbReference type="Proteomes" id="UP000799291"/>
    </source>
</evidence>
<protein>
    <submittedName>
        <fullName evidence="10">Cytochrome P450</fullName>
    </submittedName>
</protein>
<evidence type="ECO:0000256" key="9">
    <source>
        <dbReference type="SAM" id="Phobius"/>
    </source>
</evidence>
<keyword evidence="11" id="KW-1185">Reference proteome</keyword>
<dbReference type="InterPro" id="IPR017972">
    <property type="entry name" value="Cyt_P450_CS"/>
</dbReference>
<gene>
    <name evidence="10" type="ORF">K458DRAFT_356708</name>
</gene>
<dbReference type="CDD" id="cd11062">
    <property type="entry name" value="CYP58-like"/>
    <property type="match status" value="1"/>
</dbReference>
<keyword evidence="5 7" id="KW-0408">Iron</keyword>
<accession>A0A6G1JIU6</accession>
<evidence type="ECO:0000256" key="3">
    <source>
        <dbReference type="ARBA" id="ARBA00022723"/>
    </source>
</evidence>
<keyword evidence="9" id="KW-0812">Transmembrane</keyword>
<keyword evidence="3 7" id="KW-0479">Metal-binding</keyword>
<comment type="similarity">
    <text evidence="2 8">Belongs to the cytochrome P450 family.</text>
</comment>
<comment type="cofactor">
    <cofactor evidence="1 7">
        <name>heme</name>
        <dbReference type="ChEBI" id="CHEBI:30413"/>
    </cofactor>
</comment>
<organism evidence="10 11">
    <name type="scientific">Lentithecium fluviatile CBS 122367</name>
    <dbReference type="NCBI Taxonomy" id="1168545"/>
    <lineage>
        <taxon>Eukaryota</taxon>
        <taxon>Fungi</taxon>
        <taxon>Dikarya</taxon>
        <taxon>Ascomycota</taxon>
        <taxon>Pezizomycotina</taxon>
        <taxon>Dothideomycetes</taxon>
        <taxon>Pleosporomycetidae</taxon>
        <taxon>Pleosporales</taxon>
        <taxon>Massarineae</taxon>
        <taxon>Lentitheciaceae</taxon>
        <taxon>Lentithecium</taxon>
    </lineage>
</organism>
<evidence type="ECO:0000256" key="1">
    <source>
        <dbReference type="ARBA" id="ARBA00001971"/>
    </source>
</evidence>
<reference evidence="10" key="1">
    <citation type="journal article" date="2020" name="Stud. Mycol.">
        <title>101 Dothideomycetes genomes: a test case for predicting lifestyles and emergence of pathogens.</title>
        <authorList>
            <person name="Haridas S."/>
            <person name="Albert R."/>
            <person name="Binder M."/>
            <person name="Bloem J."/>
            <person name="Labutti K."/>
            <person name="Salamov A."/>
            <person name="Andreopoulos B."/>
            <person name="Baker S."/>
            <person name="Barry K."/>
            <person name="Bills G."/>
            <person name="Bluhm B."/>
            <person name="Cannon C."/>
            <person name="Castanera R."/>
            <person name="Culley D."/>
            <person name="Daum C."/>
            <person name="Ezra D."/>
            <person name="Gonzalez J."/>
            <person name="Henrissat B."/>
            <person name="Kuo A."/>
            <person name="Liang C."/>
            <person name="Lipzen A."/>
            <person name="Lutzoni F."/>
            <person name="Magnuson J."/>
            <person name="Mondo S."/>
            <person name="Nolan M."/>
            <person name="Ohm R."/>
            <person name="Pangilinan J."/>
            <person name="Park H.-J."/>
            <person name="Ramirez L."/>
            <person name="Alfaro M."/>
            <person name="Sun H."/>
            <person name="Tritt A."/>
            <person name="Yoshinaga Y."/>
            <person name="Zwiers L.-H."/>
            <person name="Turgeon B."/>
            <person name="Goodwin S."/>
            <person name="Spatafora J."/>
            <person name="Crous P."/>
            <person name="Grigoriev I."/>
        </authorList>
    </citation>
    <scope>NUCLEOTIDE SEQUENCE</scope>
    <source>
        <strain evidence="10">CBS 122367</strain>
    </source>
</reference>
<keyword evidence="9" id="KW-0472">Membrane</keyword>
<dbReference type="GO" id="GO:0016705">
    <property type="term" value="F:oxidoreductase activity, acting on paired donors, with incorporation or reduction of molecular oxygen"/>
    <property type="evidence" value="ECO:0007669"/>
    <property type="project" value="InterPro"/>
</dbReference>
<dbReference type="Pfam" id="PF00067">
    <property type="entry name" value="p450"/>
    <property type="match status" value="1"/>
</dbReference>
<dbReference type="InterPro" id="IPR002403">
    <property type="entry name" value="Cyt_P450_E_grp-IV"/>
</dbReference>
<feature type="transmembrane region" description="Helical" evidence="9">
    <location>
        <begin position="6"/>
        <end position="25"/>
    </location>
</feature>
<keyword evidence="4 8" id="KW-0560">Oxidoreductase</keyword>
<dbReference type="InterPro" id="IPR050121">
    <property type="entry name" value="Cytochrome_P450_monoxygenase"/>
</dbReference>
<keyword evidence="6 8" id="KW-0503">Monooxygenase</keyword>
<evidence type="ECO:0000256" key="2">
    <source>
        <dbReference type="ARBA" id="ARBA00010617"/>
    </source>
</evidence>
<keyword evidence="7 8" id="KW-0349">Heme</keyword>
<sequence>MEYIWAALVGVIAYAIYGAIWRLYLSPIAHFPGPRMAALTNLYEAYYNNWLGGKYLYRIQEMHDQYGPIVRISPSDLHVGDPEFYDILYPSTTSGRRANKSPSLTKFFGLDQSLFSTIDHDIHRMRRAALLPFFSTSYVRKMQPHFQERLDVLLRRISGFKDTGEAVNANCMFAAFSNDITQMLAFRQCSYKLETPNFDSSERDASLSGAQSFHVTKRIPWLNDVMMALPEWLVRRLSPALGSFMRQKRTTRAQVADLASGSKDEWSGRDILPIFRAVMDSPKLPPDERSVDRVAQDAQMLLMAGTLTQASILEHLMYWMVDNPDVLRKLKEELRNAMPSIDDVGKVPLTKLESLPYLTAVIKESVRLIYGNSTPHFRYDPDGPLVYEDKVTGRSWVIPPKTSVGMTSVLLHHNEQHFPNSKKFSPERWLGDEGKRLDKYNVGFGKGSRICVGMNQAYGVMRLVLAQIWRLWASPDVSIGDEIGVLSLYNTTPHDVQMSGDFFVAAYNKPQGVEFKVRSM</sequence>
<dbReference type="GO" id="GO:0020037">
    <property type="term" value="F:heme binding"/>
    <property type="evidence" value="ECO:0007669"/>
    <property type="project" value="InterPro"/>
</dbReference>
<evidence type="ECO:0000256" key="7">
    <source>
        <dbReference type="PIRSR" id="PIRSR602403-1"/>
    </source>
</evidence>
<dbReference type="EMBL" id="MU005571">
    <property type="protein sequence ID" value="KAF2690140.1"/>
    <property type="molecule type" value="Genomic_DNA"/>
</dbReference>
<dbReference type="SUPFAM" id="SSF48264">
    <property type="entry name" value="Cytochrome P450"/>
    <property type="match status" value="1"/>
</dbReference>
<evidence type="ECO:0000256" key="8">
    <source>
        <dbReference type="RuleBase" id="RU000461"/>
    </source>
</evidence>
<dbReference type="PANTHER" id="PTHR24305">
    <property type="entry name" value="CYTOCHROME P450"/>
    <property type="match status" value="1"/>
</dbReference>
<evidence type="ECO:0000256" key="4">
    <source>
        <dbReference type="ARBA" id="ARBA00023002"/>
    </source>
</evidence>
<evidence type="ECO:0000256" key="5">
    <source>
        <dbReference type="ARBA" id="ARBA00023004"/>
    </source>
</evidence>
<dbReference type="GO" id="GO:0005506">
    <property type="term" value="F:iron ion binding"/>
    <property type="evidence" value="ECO:0007669"/>
    <property type="project" value="InterPro"/>
</dbReference>
<name>A0A6G1JIU6_9PLEO</name>
<feature type="binding site" description="axial binding residue" evidence="7">
    <location>
        <position position="451"/>
    </location>
    <ligand>
        <name>heme</name>
        <dbReference type="ChEBI" id="CHEBI:30413"/>
    </ligand>
    <ligandPart>
        <name>Fe</name>
        <dbReference type="ChEBI" id="CHEBI:18248"/>
    </ligandPart>
</feature>
<dbReference type="PANTHER" id="PTHR24305:SF157">
    <property type="entry name" value="N-ACETYLTRYPTOPHAN 6-HYDROXYLASE IVOC-RELATED"/>
    <property type="match status" value="1"/>
</dbReference>
<dbReference type="GO" id="GO:0004497">
    <property type="term" value="F:monooxygenase activity"/>
    <property type="evidence" value="ECO:0007669"/>
    <property type="project" value="UniProtKB-KW"/>
</dbReference>
<dbReference type="InterPro" id="IPR036396">
    <property type="entry name" value="Cyt_P450_sf"/>
</dbReference>
<dbReference type="PROSITE" id="PS00086">
    <property type="entry name" value="CYTOCHROME_P450"/>
    <property type="match status" value="1"/>
</dbReference>
<dbReference type="InterPro" id="IPR001128">
    <property type="entry name" value="Cyt_P450"/>
</dbReference>
<evidence type="ECO:0000313" key="10">
    <source>
        <dbReference type="EMBL" id="KAF2690140.1"/>
    </source>
</evidence>
<dbReference type="Proteomes" id="UP000799291">
    <property type="component" value="Unassembled WGS sequence"/>
</dbReference>
<proteinExistence type="inferred from homology"/>
<dbReference type="AlphaFoldDB" id="A0A6G1JIU6"/>
<dbReference type="OrthoDB" id="3945418at2759"/>
<evidence type="ECO:0000256" key="6">
    <source>
        <dbReference type="ARBA" id="ARBA00023033"/>
    </source>
</evidence>
<keyword evidence="9" id="KW-1133">Transmembrane helix</keyword>